<dbReference type="EMBL" id="QPJO01000004">
    <property type="protein sequence ID" value="RCW90901.1"/>
    <property type="molecule type" value="Genomic_DNA"/>
</dbReference>
<keyword evidence="2" id="KW-1185">Reference proteome</keyword>
<dbReference type="Proteomes" id="UP000253436">
    <property type="component" value="Unassembled WGS sequence"/>
</dbReference>
<reference evidence="1 2" key="1">
    <citation type="submission" date="2018-07" db="EMBL/GenBank/DDBJ databases">
        <title>Genomic Encyclopedia of Type Strains, Phase III (KMG-III): the genomes of soil and plant-associated and newly described type strains.</title>
        <authorList>
            <person name="Whitman W."/>
        </authorList>
    </citation>
    <scope>NUCLEOTIDE SEQUENCE [LARGE SCALE GENOMIC DNA]</scope>
    <source>
        <strain evidence="1 2">CECT 7958</strain>
    </source>
</reference>
<protein>
    <submittedName>
        <fullName evidence="1">Uncharacterized protein</fullName>
    </submittedName>
</protein>
<dbReference type="OrthoDB" id="995425at2"/>
<organism evidence="1 2">
    <name type="scientific">Winogradskyella arenosi</name>
    <dbReference type="NCBI Taxonomy" id="533325"/>
    <lineage>
        <taxon>Bacteria</taxon>
        <taxon>Pseudomonadati</taxon>
        <taxon>Bacteroidota</taxon>
        <taxon>Flavobacteriia</taxon>
        <taxon>Flavobacteriales</taxon>
        <taxon>Flavobacteriaceae</taxon>
        <taxon>Winogradskyella</taxon>
    </lineage>
</organism>
<evidence type="ECO:0000313" key="2">
    <source>
        <dbReference type="Proteomes" id="UP000253436"/>
    </source>
</evidence>
<accession>A0A368ZCZ0</accession>
<sequence length="350" mass="39871">MQKLALLCIVLCCFSLYGETNKAPLRLEQARIAQYFNVEKRQRIAKRENTFVCAENGLNVRDQNNQIIGKLANAAQVEILGYTDEVFEVYDQGQVLTGRKAIINYYLETTNSSRHVEAYIFEGYLCSAKVVKIYDSELCQYYLLTDDYNAPTKCLKELLKLELVADNTVPKAVLKRGTEFTNPEAYKKEAGVLELPTANGTLRIEDINDENAEDSQQIYQYLGDLEVLNSYVVSGQYWESGDVSLYDKTTGEEVALFEVAPQISPDQKHIISLNFEPYEGGGIVQWGTIENGKLSAMHNLNFLNWTIADQPDWVWLSNNSFLSNVVHINAYWQKNGAYNENYQRLKITIL</sequence>
<name>A0A368ZCZ0_9FLAO</name>
<dbReference type="RefSeq" id="WP_114310462.1">
    <property type="nucleotide sequence ID" value="NZ_QPJO01000004.1"/>
</dbReference>
<comment type="caution">
    <text evidence="1">The sequence shown here is derived from an EMBL/GenBank/DDBJ whole genome shotgun (WGS) entry which is preliminary data.</text>
</comment>
<evidence type="ECO:0000313" key="1">
    <source>
        <dbReference type="EMBL" id="RCW90901.1"/>
    </source>
</evidence>
<proteinExistence type="predicted"/>
<dbReference type="AlphaFoldDB" id="A0A368ZCZ0"/>
<gene>
    <name evidence="1" type="ORF">DFQ08_104301</name>
</gene>